<dbReference type="SUPFAM" id="SSF51735">
    <property type="entry name" value="NAD(P)-binding Rossmann-fold domains"/>
    <property type="match status" value="1"/>
</dbReference>
<dbReference type="SUPFAM" id="SSF55347">
    <property type="entry name" value="Glyceraldehyde-3-phosphate dehydrogenase-like, C-terminal domain"/>
    <property type="match status" value="1"/>
</dbReference>
<protein>
    <recommendedName>
        <fullName evidence="5">1-deoxy-D-xylulose-5-phosphate reductoisomerase</fullName>
        <ecNumber evidence="5">1.1.1.267</ecNumber>
    </recommendedName>
</protein>
<evidence type="ECO:0000259" key="12">
    <source>
        <dbReference type="Pfam" id="PF02670"/>
    </source>
</evidence>
<keyword evidence="7" id="KW-0521">NADP</keyword>
<keyword evidence="6" id="KW-0479">Metal-binding</keyword>
<dbReference type="Pfam" id="PF02670">
    <property type="entry name" value="DXP_reductoisom"/>
    <property type="match status" value="1"/>
</dbReference>
<evidence type="ECO:0000256" key="11">
    <source>
        <dbReference type="ARBA" id="ARBA00048543"/>
    </source>
</evidence>
<keyword evidence="8 15" id="KW-0560">Oxidoreductase</keyword>
<keyword evidence="15" id="KW-0413">Isomerase</keyword>
<dbReference type="InterPro" id="IPR003821">
    <property type="entry name" value="DXP_reductoisomerase"/>
</dbReference>
<evidence type="ECO:0000256" key="9">
    <source>
        <dbReference type="ARBA" id="ARBA00023211"/>
    </source>
</evidence>
<reference evidence="15" key="1">
    <citation type="submission" date="2015-10" db="EMBL/GenBank/DDBJ databases">
        <authorList>
            <person name="Gilbert D.G."/>
        </authorList>
    </citation>
    <scope>NUCLEOTIDE SEQUENCE</scope>
</reference>
<keyword evidence="10" id="KW-0414">Isoprene biosynthesis</keyword>
<evidence type="ECO:0000256" key="1">
    <source>
        <dbReference type="ARBA" id="ARBA00001936"/>
    </source>
</evidence>
<sequence length="413" mass="43953">MIKNVAILGATGSIGTSALEVIEKHPDRFAIWGLTSHTRTENCCALIKKFEPKMVAVSSEMMGGVGRFLTDGFGSVELLEGDQGINTIASAEEVDIVIAGIAGAAGFASTVSAIRAGKKVLIANKEPLVMLGGLLRKLVAESGAQIVPIDSEHNAIFQCLPKAAQVDCMSGGIEKGQGLLQHGIRGIILTASGGPFLNTPPEEMSDITPDQAAAHPRWTMGRKISIDSATMMNKGLEMIEACVLFGVNPQNVEVVIHPESIVHSLVEYLDGSIVAQLANPDMRVPIAAALADPERIESGVERLDLVRAGQLNFQNPDDRKFPCLAMARQVAEAGGSAPIVLNAANEVAVNGFCEGRLRFTDIPDFIQCALDNFCDLTVDDVVSITRLDQLVRETLQNRLDAGTISLQQIVSGY</sequence>
<evidence type="ECO:0000256" key="7">
    <source>
        <dbReference type="ARBA" id="ARBA00022857"/>
    </source>
</evidence>
<dbReference type="FunFam" id="3.40.50.720:FF:000045">
    <property type="entry name" value="1-deoxy-D-xylulose 5-phosphate reductoisomerase"/>
    <property type="match status" value="1"/>
</dbReference>
<evidence type="ECO:0000259" key="14">
    <source>
        <dbReference type="Pfam" id="PF13288"/>
    </source>
</evidence>
<dbReference type="EMBL" id="CZRL01000104">
    <property type="protein sequence ID" value="CUS54196.1"/>
    <property type="molecule type" value="Genomic_DNA"/>
</dbReference>
<evidence type="ECO:0000256" key="3">
    <source>
        <dbReference type="ARBA" id="ARBA00005094"/>
    </source>
</evidence>
<accession>A0A160TUR2</accession>
<comment type="similarity">
    <text evidence="4">Belongs to the DXR family.</text>
</comment>
<comment type="cofactor">
    <cofactor evidence="2">
        <name>Mg(2+)</name>
        <dbReference type="ChEBI" id="CHEBI:18420"/>
    </cofactor>
</comment>
<gene>
    <name evidence="15" type="ORF">MGWOODY_XGa649</name>
</gene>
<dbReference type="GO" id="GO:0016853">
    <property type="term" value="F:isomerase activity"/>
    <property type="evidence" value="ECO:0007669"/>
    <property type="project" value="UniProtKB-KW"/>
</dbReference>
<dbReference type="UniPathway" id="UPA00056">
    <property type="reaction ID" value="UER00092"/>
</dbReference>
<dbReference type="Pfam" id="PF13288">
    <property type="entry name" value="DXPR_C"/>
    <property type="match status" value="1"/>
</dbReference>
<dbReference type="AlphaFoldDB" id="A0A160TUR2"/>
<dbReference type="GO" id="GO:0070402">
    <property type="term" value="F:NADPH binding"/>
    <property type="evidence" value="ECO:0007669"/>
    <property type="project" value="InterPro"/>
</dbReference>
<feature type="domain" description="1-deoxy-D-xylulose 5-phosphate reductoisomerase N-terminal" evidence="12">
    <location>
        <begin position="5"/>
        <end position="132"/>
    </location>
</feature>
<dbReference type="NCBIfam" id="TIGR00243">
    <property type="entry name" value="Dxr"/>
    <property type="match status" value="1"/>
</dbReference>
<evidence type="ECO:0000256" key="6">
    <source>
        <dbReference type="ARBA" id="ARBA00022723"/>
    </source>
</evidence>
<organism evidence="15">
    <name type="scientific">hydrothermal vent metagenome</name>
    <dbReference type="NCBI Taxonomy" id="652676"/>
    <lineage>
        <taxon>unclassified sequences</taxon>
        <taxon>metagenomes</taxon>
        <taxon>ecological metagenomes</taxon>
    </lineage>
</organism>
<comment type="catalytic activity">
    <reaction evidence="11">
        <text>2-C-methyl-D-erythritol 4-phosphate + NADP(+) = 1-deoxy-D-xylulose 5-phosphate + NADPH + H(+)</text>
        <dbReference type="Rhea" id="RHEA:13717"/>
        <dbReference type="ChEBI" id="CHEBI:15378"/>
        <dbReference type="ChEBI" id="CHEBI:57783"/>
        <dbReference type="ChEBI" id="CHEBI:57792"/>
        <dbReference type="ChEBI" id="CHEBI:58262"/>
        <dbReference type="ChEBI" id="CHEBI:58349"/>
        <dbReference type="EC" id="1.1.1.267"/>
    </reaction>
    <physiologicalReaction direction="right-to-left" evidence="11">
        <dbReference type="Rhea" id="RHEA:13719"/>
    </physiologicalReaction>
</comment>
<keyword evidence="9" id="KW-0464">Manganese</keyword>
<evidence type="ECO:0000256" key="5">
    <source>
        <dbReference type="ARBA" id="ARBA00012366"/>
    </source>
</evidence>
<dbReference type="EC" id="1.1.1.267" evidence="5"/>
<dbReference type="PANTHER" id="PTHR30525:SF0">
    <property type="entry name" value="1-DEOXY-D-XYLULOSE 5-PHOSPHATE REDUCTOISOMERASE, CHLOROPLASTIC"/>
    <property type="match status" value="1"/>
</dbReference>
<dbReference type="Gene3D" id="1.10.1740.10">
    <property type="match status" value="1"/>
</dbReference>
<dbReference type="GO" id="GO:0051484">
    <property type="term" value="P:isopentenyl diphosphate biosynthetic process, methylerythritol 4-phosphate pathway involved in terpenoid biosynthetic process"/>
    <property type="evidence" value="ECO:0007669"/>
    <property type="project" value="TreeGrafter"/>
</dbReference>
<evidence type="ECO:0000313" key="15">
    <source>
        <dbReference type="EMBL" id="CUS54196.1"/>
    </source>
</evidence>
<dbReference type="PIRSF" id="PIRSF006205">
    <property type="entry name" value="Dxp_reductismrs"/>
    <property type="match status" value="1"/>
</dbReference>
<dbReference type="Gene3D" id="3.40.50.720">
    <property type="entry name" value="NAD(P)-binding Rossmann-like Domain"/>
    <property type="match status" value="1"/>
</dbReference>
<dbReference type="PANTHER" id="PTHR30525">
    <property type="entry name" value="1-DEOXY-D-XYLULOSE 5-PHOSPHATE REDUCTOISOMERASE"/>
    <property type="match status" value="1"/>
</dbReference>
<dbReference type="SUPFAM" id="SSF69055">
    <property type="entry name" value="1-deoxy-D-xylulose-5-phosphate reductoisomerase, C-terminal domain"/>
    <property type="match status" value="1"/>
</dbReference>
<proteinExistence type="inferred from homology"/>
<dbReference type="InterPro" id="IPR026877">
    <property type="entry name" value="DXPR_C"/>
</dbReference>
<evidence type="ECO:0000259" key="13">
    <source>
        <dbReference type="Pfam" id="PF08436"/>
    </source>
</evidence>
<feature type="domain" description="1-deoxy-D-xylulose 5-phosphate reductoisomerase C-terminal" evidence="13">
    <location>
        <begin position="146"/>
        <end position="245"/>
    </location>
</feature>
<evidence type="ECO:0000256" key="2">
    <source>
        <dbReference type="ARBA" id="ARBA00001946"/>
    </source>
</evidence>
<dbReference type="GO" id="GO:0030604">
    <property type="term" value="F:1-deoxy-D-xylulose-5-phosphate reductoisomerase activity"/>
    <property type="evidence" value="ECO:0007669"/>
    <property type="project" value="UniProtKB-EC"/>
</dbReference>
<dbReference type="GO" id="GO:0030145">
    <property type="term" value="F:manganese ion binding"/>
    <property type="evidence" value="ECO:0007669"/>
    <property type="project" value="TreeGrafter"/>
</dbReference>
<name>A0A160TUR2_9ZZZZ</name>
<evidence type="ECO:0000256" key="4">
    <source>
        <dbReference type="ARBA" id="ARBA00006825"/>
    </source>
</evidence>
<comment type="pathway">
    <text evidence="3">Isoprenoid biosynthesis; isopentenyl diphosphate biosynthesis via DXP pathway; isopentenyl diphosphate from 1-deoxy-D-xylulose 5-phosphate: step 1/6.</text>
</comment>
<comment type="cofactor">
    <cofactor evidence="1">
        <name>Mn(2+)</name>
        <dbReference type="ChEBI" id="CHEBI:29035"/>
    </cofactor>
</comment>
<dbReference type="InterPro" id="IPR013644">
    <property type="entry name" value="DXP_reductoisomerase_C"/>
</dbReference>
<feature type="domain" description="DXP reductoisomerase C-terminal" evidence="14">
    <location>
        <begin position="277"/>
        <end position="393"/>
    </location>
</feature>
<evidence type="ECO:0000256" key="10">
    <source>
        <dbReference type="ARBA" id="ARBA00023229"/>
    </source>
</evidence>
<dbReference type="InterPro" id="IPR036291">
    <property type="entry name" value="NAD(P)-bd_dom_sf"/>
</dbReference>
<dbReference type="HAMAP" id="MF_00183">
    <property type="entry name" value="DXP_reductoisom"/>
    <property type="match status" value="1"/>
</dbReference>
<dbReference type="InterPro" id="IPR013512">
    <property type="entry name" value="DXP_reductoisomerase_N"/>
</dbReference>
<evidence type="ECO:0000256" key="8">
    <source>
        <dbReference type="ARBA" id="ARBA00023002"/>
    </source>
</evidence>
<dbReference type="Pfam" id="PF08436">
    <property type="entry name" value="DXP_redisom_C"/>
    <property type="match status" value="1"/>
</dbReference>
<dbReference type="InterPro" id="IPR036169">
    <property type="entry name" value="DXPR_C_sf"/>
</dbReference>